<organism evidence="11 12">
    <name type="scientific">Cherax quadricarinatus</name>
    <name type="common">Australian red claw crayfish</name>
    <dbReference type="NCBI Taxonomy" id="27406"/>
    <lineage>
        <taxon>Eukaryota</taxon>
        <taxon>Metazoa</taxon>
        <taxon>Ecdysozoa</taxon>
        <taxon>Arthropoda</taxon>
        <taxon>Crustacea</taxon>
        <taxon>Multicrustacea</taxon>
        <taxon>Malacostraca</taxon>
        <taxon>Eumalacostraca</taxon>
        <taxon>Eucarida</taxon>
        <taxon>Decapoda</taxon>
        <taxon>Pleocyemata</taxon>
        <taxon>Astacidea</taxon>
        <taxon>Parastacoidea</taxon>
        <taxon>Parastacidae</taxon>
        <taxon>Cherax</taxon>
    </lineage>
</organism>
<dbReference type="Proteomes" id="UP001445076">
    <property type="component" value="Unassembled WGS sequence"/>
</dbReference>
<feature type="non-terminal residue" evidence="11">
    <location>
        <position position="1"/>
    </location>
</feature>
<keyword evidence="3" id="KW-0677">Repeat</keyword>
<keyword evidence="12" id="KW-1185">Reference proteome</keyword>
<evidence type="ECO:0000313" key="12">
    <source>
        <dbReference type="Proteomes" id="UP001445076"/>
    </source>
</evidence>
<evidence type="ECO:0000256" key="2">
    <source>
        <dbReference type="ARBA" id="ARBA00022723"/>
    </source>
</evidence>
<evidence type="ECO:0000259" key="10">
    <source>
        <dbReference type="Pfam" id="PF25879"/>
    </source>
</evidence>
<feature type="compositionally biased region" description="Polar residues" evidence="8">
    <location>
        <begin position="174"/>
        <end position="197"/>
    </location>
</feature>
<sequence>PPHVHLQPHSDWTVLENMVVFVCDSCGACLKKNQVDTHWNRRCFSRTVSCMDCGKTFREQEYASHLKCITEAEKYGGSQYVAKELKGEKKQEAWIAKVREQVAKTHNMEPRLKELLDHITTFTNIPRKKSKFEKFLFNSAKIRSGILVDKAWEVFQSANNIQSHNGKDQEVEEPSTTAPQNNDNPDPSTVDCNGNSKLNKREKKMERQKKQKKKQKKDKSVESTEEASKPSKRKSEDDEALEEGEGRKRKKAMDSASQDTQEKKKKKRKQADNDENEVSTLNGDHIQNGEDENSNKLESIAKPSGIFKWKMAISQILEDAPEKGMKITKLQRKVLSLYYTANSDTTHVKSENEVAAILKKKLETRNDKYIVCNDRVKLRTLN</sequence>
<keyword evidence="5" id="KW-0862">Zinc</keyword>
<feature type="compositionally biased region" description="Basic and acidic residues" evidence="8">
    <location>
        <begin position="218"/>
        <end position="236"/>
    </location>
</feature>
<evidence type="ECO:0000256" key="7">
    <source>
        <dbReference type="PROSITE-ProRule" id="PRU01145"/>
    </source>
</evidence>
<protein>
    <recommendedName>
        <fullName evidence="13">Cell growth-regulating nucleolar protein</fullName>
    </recommendedName>
</protein>
<evidence type="ECO:0000313" key="11">
    <source>
        <dbReference type="EMBL" id="KAK8736331.1"/>
    </source>
</evidence>
<comment type="subcellular location">
    <subcellularLocation>
        <location evidence="1">Nucleus</location>
    </subcellularLocation>
</comment>
<dbReference type="PANTHER" id="PTHR13100">
    <property type="entry name" value="CELL GROWTH-REGULATING NUCLEOLAR PROTEIN LYAR"/>
    <property type="match status" value="1"/>
</dbReference>
<dbReference type="PANTHER" id="PTHR13100:SF10">
    <property type="entry name" value="CELL GROWTH-REGULATING NUCLEOLAR PROTEIN"/>
    <property type="match status" value="1"/>
</dbReference>
<dbReference type="AlphaFoldDB" id="A0AAW0WW75"/>
<feature type="domain" description="Zinc finger C2H2 LYAR-type" evidence="9">
    <location>
        <begin position="48"/>
        <end position="75"/>
    </location>
</feature>
<feature type="domain" description="Cell growth-regulating nucleolar protein-like winged helix" evidence="10">
    <location>
        <begin position="307"/>
        <end position="379"/>
    </location>
</feature>
<dbReference type="GO" id="GO:0003677">
    <property type="term" value="F:DNA binding"/>
    <property type="evidence" value="ECO:0007669"/>
    <property type="project" value="InterPro"/>
</dbReference>
<dbReference type="InterPro" id="IPR058719">
    <property type="entry name" value="WHD_LYAR"/>
</dbReference>
<name>A0AAW0WW75_CHEQU</name>
<reference evidence="11 12" key="1">
    <citation type="journal article" date="2024" name="BMC Genomics">
        <title>Genome assembly of redclaw crayfish (Cherax quadricarinatus) provides insights into its immune adaptation and hypoxia tolerance.</title>
        <authorList>
            <person name="Liu Z."/>
            <person name="Zheng J."/>
            <person name="Li H."/>
            <person name="Fang K."/>
            <person name="Wang S."/>
            <person name="He J."/>
            <person name="Zhou D."/>
            <person name="Weng S."/>
            <person name="Chi M."/>
            <person name="Gu Z."/>
            <person name="He J."/>
            <person name="Li F."/>
            <person name="Wang M."/>
        </authorList>
    </citation>
    <scope>NUCLEOTIDE SEQUENCE [LARGE SCALE GENOMIC DNA]</scope>
    <source>
        <strain evidence="11">ZL_2023a</strain>
    </source>
</reference>
<dbReference type="Pfam" id="PF08790">
    <property type="entry name" value="zf-LYAR"/>
    <property type="match status" value="1"/>
</dbReference>
<dbReference type="Pfam" id="PF25879">
    <property type="entry name" value="WHD_LYAR"/>
    <property type="match status" value="1"/>
</dbReference>
<evidence type="ECO:0000256" key="6">
    <source>
        <dbReference type="ARBA" id="ARBA00023242"/>
    </source>
</evidence>
<dbReference type="GO" id="GO:0008270">
    <property type="term" value="F:zinc ion binding"/>
    <property type="evidence" value="ECO:0007669"/>
    <property type="project" value="UniProtKB-KW"/>
</dbReference>
<evidence type="ECO:0000256" key="5">
    <source>
        <dbReference type="ARBA" id="ARBA00022833"/>
    </source>
</evidence>
<dbReference type="SUPFAM" id="SSF57667">
    <property type="entry name" value="beta-beta-alpha zinc fingers"/>
    <property type="match status" value="2"/>
</dbReference>
<dbReference type="GO" id="GO:0005730">
    <property type="term" value="C:nucleolus"/>
    <property type="evidence" value="ECO:0007669"/>
    <property type="project" value="TreeGrafter"/>
</dbReference>
<evidence type="ECO:0000256" key="1">
    <source>
        <dbReference type="ARBA" id="ARBA00004123"/>
    </source>
</evidence>
<keyword evidence="6" id="KW-0539">Nucleus</keyword>
<gene>
    <name evidence="11" type="ORF">OTU49_004942</name>
</gene>
<dbReference type="InterPro" id="IPR036236">
    <property type="entry name" value="Znf_C2H2_sf"/>
</dbReference>
<keyword evidence="4 7" id="KW-0863">Zinc-finger</keyword>
<dbReference type="EMBL" id="JARKIK010000044">
    <property type="protein sequence ID" value="KAK8736331.1"/>
    <property type="molecule type" value="Genomic_DNA"/>
</dbReference>
<dbReference type="InterPro" id="IPR014898">
    <property type="entry name" value="Znf_C2H2_LYAR"/>
</dbReference>
<dbReference type="PROSITE" id="PS51804">
    <property type="entry name" value="ZF_C2HC_LYAR"/>
    <property type="match status" value="2"/>
</dbReference>
<evidence type="ECO:0008006" key="13">
    <source>
        <dbReference type="Google" id="ProtNLM"/>
    </source>
</evidence>
<comment type="caution">
    <text evidence="11">The sequence shown here is derived from an EMBL/GenBank/DDBJ whole genome shotgun (WGS) entry which is preliminary data.</text>
</comment>
<keyword evidence="2" id="KW-0479">Metal-binding</keyword>
<dbReference type="InterPro" id="IPR039999">
    <property type="entry name" value="LYAR"/>
</dbReference>
<evidence type="ECO:0000256" key="3">
    <source>
        <dbReference type="ARBA" id="ARBA00022737"/>
    </source>
</evidence>
<evidence type="ECO:0000256" key="4">
    <source>
        <dbReference type="ARBA" id="ARBA00022771"/>
    </source>
</evidence>
<feature type="compositionally biased region" description="Basic residues" evidence="8">
    <location>
        <begin position="198"/>
        <end position="217"/>
    </location>
</feature>
<dbReference type="GO" id="GO:0000122">
    <property type="term" value="P:negative regulation of transcription by RNA polymerase II"/>
    <property type="evidence" value="ECO:0007669"/>
    <property type="project" value="TreeGrafter"/>
</dbReference>
<dbReference type="GO" id="GO:0006364">
    <property type="term" value="P:rRNA processing"/>
    <property type="evidence" value="ECO:0007669"/>
    <property type="project" value="TreeGrafter"/>
</dbReference>
<dbReference type="Gene3D" id="3.30.1490.490">
    <property type="match status" value="1"/>
</dbReference>
<accession>A0AAW0WW75</accession>
<evidence type="ECO:0000259" key="9">
    <source>
        <dbReference type="Pfam" id="PF08790"/>
    </source>
</evidence>
<feature type="region of interest" description="Disordered" evidence="8">
    <location>
        <begin position="160"/>
        <end position="297"/>
    </location>
</feature>
<evidence type="ECO:0000256" key="8">
    <source>
        <dbReference type="SAM" id="MobiDB-lite"/>
    </source>
</evidence>
<proteinExistence type="predicted"/>